<dbReference type="GeneID" id="62236897"/>
<proteinExistence type="predicted"/>
<dbReference type="RefSeq" id="XP_038805973.1">
    <property type="nucleotide sequence ID" value="XM_038957747.1"/>
</dbReference>
<dbReference type="Proteomes" id="UP000783213">
    <property type="component" value="Unassembled WGS sequence"/>
</dbReference>
<reference evidence="1 2" key="1">
    <citation type="journal article" date="2020" name="Genome Biol. Evol.">
        <title>Comparative genomics of Sclerotiniaceae.</title>
        <authorList>
            <person name="Valero Jimenez C.A."/>
            <person name="Steentjes M."/>
            <person name="Scholten O.E."/>
            <person name="Van Kan J.A.L."/>
        </authorList>
    </citation>
    <scope>NUCLEOTIDE SEQUENCE [LARGE SCALE GENOMIC DNA]</scope>
    <source>
        <strain evidence="1 2">B1</strain>
    </source>
</reference>
<protein>
    <submittedName>
        <fullName evidence="1">Uncharacterized protein</fullName>
    </submittedName>
</protein>
<keyword evidence="2" id="KW-1185">Reference proteome</keyword>
<sequence length="105" mass="12172">MTVKWWISEDASIPPLRRIRRTIHVIYYPNKYAKAPQCKFNTERSKDLQLTLDQISVPGGWFHDRACDCQIRRHTIYHGFLSYVSDFGIPTNIQNGSSPSQTNTS</sequence>
<name>A0ABQ7IA75_9HELO</name>
<comment type="caution">
    <text evidence="1">The sequence shown here is derived from an EMBL/GenBank/DDBJ whole genome shotgun (WGS) entry which is preliminary data.</text>
</comment>
<dbReference type="EMBL" id="RCSX01000033">
    <property type="protein sequence ID" value="KAF7917710.1"/>
    <property type="molecule type" value="Genomic_DNA"/>
</dbReference>
<accession>A0ABQ7IA75</accession>
<organism evidence="1 2">
    <name type="scientific">Botrytis deweyae</name>
    <dbReference type="NCBI Taxonomy" id="2478750"/>
    <lineage>
        <taxon>Eukaryota</taxon>
        <taxon>Fungi</taxon>
        <taxon>Dikarya</taxon>
        <taxon>Ascomycota</taxon>
        <taxon>Pezizomycotina</taxon>
        <taxon>Leotiomycetes</taxon>
        <taxon>Helotiales</taxon>
        <taxon>Sclerotiniaceae</taxon>
        <taxon>Botrytis</taxon>
    </lineage>
</organism>
<evidence type="ECO:0000313" key="1">
    <source>
        <dbReference type="EMBL" id="KAF7917710.1"/>
    </source>
</evidence>
<gene>
    <name evidence="1" type="ORF">EAE98_010126</name>
</gene>
<evidence type="ECO:0000313" key="2">
    <source>
        <dbReference type="Proteomes" id="UP000783213"/>
    </source>
</evidence>